<evidence type="ECO:0000256" key="4">
    <source>
        <dbReference type="ARBA" id="ARBA00023136"/>
    </source>
</evidence>
<reference evidence="7" key="2">
    <citation type="submission" date="2020-04" db="EMBL/GenBank/DDBJ databases">
        <authorList>
            <person name="Tanveer F."/>
            <person name="Xie Y."/>
            <person name="Shinwari Z.K."/>
        </authorList>
    </citation>
    <scope>NUCLEOTIDE SEQUENCE</scope>
    <source>
        <strain evidence="7">MOSEL-ME25</strain>
    </source>
</reference>
<evidence type="ECO:0000256" key="3">
    <source>
        <dbReference type="ARBA" id="ARBA00022989"/>
    </source>
</evidence>
<feature type="transmembrane region" description="Helical" evidence="5">
    <location>
        <begin position="65"/>
        <end position="82"/>
    </location>
</feature>
<dbReference type="Proteomes" id="UP000031546">
    <property type="component" value="Unassembled WGS sequence"/>
</dbReference>
<gene>
    <name evidence="7" type="ORF">F7P68_0009045</name>
    <name evidence="6" type="ORF">SN16_07670</name>
</gene>
<dbReference type="InterPro" id="IPR001898">
    <property type="entry name" value="SLC13A/DASS"/>
</dbReference>
<dbReference type="RefSeq" id="WP_040106039.1">
    <property type="nucleotide sequence ID" value="NZ_JABEVU030000001.1"/>
</dbReference>
<feature type="transmembrane region" description="Helical" evidence="5">
    <location>
        <begin position="88"/>
        <end position="109"/>
    </location>
</feature>
<feature type="transmembrane region" description="Helical" evidence="5">
    <location>
        <begin position="223"/>
        <end position="246"/>
    </location>
</feature>
<organism evidence="6 8">
    <name type="scientific">Salinicoccus roseus</name>
    <dbReference type="NCBI Taxonomy" id="45670"/>
    <lineage>
        <taxon>Bacteria</taxon>
        <taxon>Bacillati</taxon>
        <taxon>Bacillota</taxon>
        <taxon>Bacilli</taxon>
        <taxon>Bacillales</taxon>
        <taxon>Staphylococcaceae</taxon>
        <taxon>Salinicoccus</taxon>
    </lineage>
</organism>
<name>A0A0C2HM07_9STAP</name>
<dbReference type="STRING" id="45670.SN16_07670"/>
<accession>A0A0C2HM07</accession>
<dbReference type="EMBL" id="JXII01000006">
    <property type="protein sequence ID" value="KIH70581.1"/>
    <property type="molecule type" value="Genomic_DNA"/>
</dbReference>
<dbReference type="NCBIfam" id="TIGR00785">
    <property type="entry name" value="dass"/>
    <property type="match status" value="1"/>
</dbReference>
<feature type="transmembrane region" description="Helical" evidence="5">
    <location>
        <begin position="361"/>
        <end position="378"/>
    </location>
</feature>
<protein>
    <submittedName>
        <fullName evidence="7">DASS family sodium-coupled anion symporter</fullName>
    </submittedName>
</protein>
<dbReference type="GO" id="GO:0005886">
    <property type="term" value="C:plasma membrane"/>
    <property type="evidence" value="ECO:0007669"/>
    <property type="project" value="TreeGrafter"/>
</dbReference>
<evidence type="ECO:0000256" key="2">
    <source>
        <dbReference type="ARBA" id="ARBA00022692"/>
    </source>
</evidence>
<sequence>MKSGHKSLTDSVITRQNVILFIAAVMFIGSLIYTGIAPGVSWTAGSALSILLLGLILWAFEPVPFGMTSMIIMILLVMLQTVNIDVMLSGFSSPAVFLVVAGVMLVQGVGQTPLIQRISYGLVYKLGTSLRRLFIGIFVLIQFLAFFIPTNSVRATLLLPLATRVVDSIGAEETSNYNKLIMVGIAFATNLSAVGVLTGAVSNILAVELLNAYTEYSITYLQWFLYALPLWVILTIIIPFVLLWFYPPEEVDTESLHEEMEAAYREFGKLSAAEWKCIAVLILTVVLWMLEAVHGFHPVIPAMLAVVLITLPKVGFVNWKAVVNINFDLILLIGASLSLGYALTESGALDVLTDALLTDTLVQLFSNPWIAMVTVIIISQIYHMVVTNISTAVVTLVPIIITISVEVGLNPVMMTFVTAITLLFGFILAIQSMPNVIIYNEGRIRQKDLVKPGIVITIISAAATILVAFTFWNIFGLWP</sequence>
<proteinExistence type="predicted"/>
<evidence type="ECO:0000256" key="5">
    <source>
        <dbReference type="SAM" id="Phobius"/>
    </source>
</evidence>
<dbReference type="GeneID" id="77845430"/>
<evidence type="ECO:0000313" key="7">
    <source>
        <dbReference type="EMBL" id="MDB0580676.1"/>
    </source>
</evidence>
<feature type="transmembrane region" description="Helical" evidence="5">
    <location>
        <begin position="454"/>
        <end position="475"/>
    </location>
</feature>
<dbReference type="EMBL" id="JABEVU030000001">
    <property type="protein sequence ID" value="MDB0580676.1"/>
    <property type="molecule type" value="Genomic_DNA"/>
</dbReference>
<keyword evidence="9" id="KW-1185">Reference proteome</keyword>
<feature type="transmembrane region" description="Helical" evidence="5">
    <location>
        <begin position="411"/>
        <end position="433"/>
    </location>
</feature>
<evidence type="ECO:0000313" key="8">
    <source>
        <dbReference type="Proteomes" id="UP000031546"/>
    </source>
</evidence>
<dbReference type="OrthoDB" id="9156049at2"/>
<dbReference type="Pfam" id="PF00939">
    <property type="entry name" value="Na_sulph_symp"/>
    <property type="match status" value="1"/>
</dbReference>
<keyword evidence="3 5" id="KW-1133">Transmembrane helix</keyword>
<evidence type="ECO:0000313" key="6">
    <source>
        <dbReference type="EMBL" id="KIH70581.1"/>
    </source>
</evidence>
<feature type="transmembrane region" description="Helical" evidence="5">
    <location>
        <begin position="130"/>
        <end position="148"/>
    </location>
</feature>
<feature type="transmembrane region" description="Helical" evidence="5">
    <location>
        <begin position="385"/>
        <end position="405"/>
    </location>
</feature>
<dbReference type="PANTHER" id="PTHR10283">
    <property type="entry name" value="SOLUTE CARRIER FAMILY 13 MEMBER"/>
    <property type="match status" value="1"/>
</dbReference>
<feature type="transmembrane region" description="Helical" evidence="5">
    <location>
        <begin position="278"/>
        <end position="309"/>
    </location>
</feature>
<comment type="subcellular location">
    <subcellularLocation>
        <location evidence="1">Membrane</location>
        <topology evidence="1">Multi-pass membrane protein</topology>
    </subcellularLocation>
</comment>
<keyword evidence="4 5" id="KW-0472">Membrane</keyword>
<reference evidence="6 8" key="1">
    <citation type="submission" date="2015-01" db="EMBL/GenBank/DDBJ databases">
        <title>Genome sequences of high lactate-tolerant strain Salinicoccus roseus W12 with industrial interest.</title>
        <authorList>
            <person name="Wang H."/>
            <person name="Yu B."/>
        </authorList>
    </citation>
    <scope>NUCLEOTIDE SEQUENCE [LARGE SCALE GENOMIC DNA]</scope>
    <source>
        <strain evidence="6 8">W12</strain>
    </source>
</reference>
<feature type="transmembrane region" description="Helical" evidence="5">
    <location>
        <begin position="321"/>
        <end position="341"/>
    </location>
</feature>
<comment type="caution">
    <text evidence="6">The sequence shown here is derived from an EMBL/GenBank/DDBJ whole genome shotgun (WGS) entry which is preliminary data.</text>
</comment>
<evidence type="ECO:0000313" key="9">
    <source>
        <dbReference type="Proteomes" id="UP000527860"/>
    </source>
</evidence>
<dbReference type="AlphaFoldDB" id="A0A0C2HM07"/>
<feature type="transmembrane region" description="Helical" evidence="5">
    <location>
        <begin position="180"/>
        <end position="211"/>
    </location>
</feature>
<dbReference type="GO" id="GO:0022857">
    <property type="term" value="F:transmembrane transporter activity"/>
    <property type="evidence" value="ECO:0007669"/>
    <property type="project" value="InterPro"/>
</dbReference>
<keyword evidence="2 5" id="KW-0812">Transmembrane</keyword>
<reference evidence="7" key="3">
    <citation type="submission" date="2022-12" db="EMBL/GenBank/DDBJ databases">
        <title>Genome analysis and biological profiling of marine Salinicoccus roseus MOSEL-ME25.</title>
        <authorList>
            <person name="Mirza F.T."/>
            <person name="Xie Y."/>
            <person name="Shinwari Z.K."/>
        </authorList>
    </citation>
    <scope>NUCLEOTIDE SEQUENCE</scope>
    <source>
        <strain evidence="7">MOSEL-ME25</strain>
    </source>
</reference>
<evidence type="ECO:0000256" key="1">
    <source>
        <dbReference type="ARBA" id="ARBA00004141"/>
    </source>
</evidence>
<dbReference type="Proteomes" id="UP000527860">
    <property type="component" value="Unassembled WGS sequence"/>
</dbReference>
<feature type="transmembrane region" description="Helical" evidence="5">
    <location>
        <begin position="12"/>
        <end position="33"/>
    </location>
</feature>